<dbReference type="PANTHER" id="PTHR14677">
    <property type="entry name" value="ARSENITE INDUCUBLE RNA ASSOCIATED PROTEIN AIP-1-RELATED"/>
    <property type="match status" value="1"/>
</dbReference>
<sequence>MELPHIGEHCSYQGCNQLDFLPVTCNLCSNKFSNDHHRYEDHSCPERHKVDVRVPICPLCEQPVPSKKGLAPDIAVNEHMENNCVQKHKKTKIRCNAQGCKVKELIAIQCDSCQLNFCLRHRHTTDHDCKGPVAARRERTLNGSIFKNWLSGQNSSGSGIKSTRASQNSSSSSQSVGIMQVSPTAFQAIQGNMSEEEALRQAILSSQAEGNVKQTPEDEELQKAILASLNEQPQNNIRSKLSSDCAVS</sequence>
<proteinExistence type="predicted"/>
<dbReference type="PROSITE" id="PS51039">
    <property type="entry name" value="ZF_AN1"/>
    <property type="match status" value="2"/>
</dbReference>
<feature type="compositionally biased region" description="Polar residues" evidence="6">
    <location>
        <begin position="154"/>
        <end position="165"/>
    </location>
</feature>
<dbReference type="PANTHER" id="PTHR14677:SF20">
    <property type="entry name" value="ZINC FINGER AN1-TYPE CONTAINING 2A-RELATED"/>
    <property type="match status" value="1"/>
</dbReference>
<keyword evidence="9" id="KW-1185">Reference proteome</keyword>
<evidence type="ECO:0000313" key="9">
    <source>
        <dbReference type="Proteomes" id="UP000326759"/>
    </source>
</evidence>
<evidence type="ECO:0000313" key="8">
    <source>
        <dbReference type="EMBL" id="KAB7501351.1"/>
    </source>
</evidence>
<dbReference type="InterPro" id="IPR000058">
    <property type="entry name" value="Znf_AN1"/>
</dbReference>
<organism evidence="8 9">
    <name type="scientific">Armadillidium nasatum</name>
    <dbReference type="NCBI Taxonomy" id="96803"/>
    <lineage>
        <taxon>Eukaryota</taxon>
        <taxon>Metazoa</taxon>
        <taxon>Ecdysozoa</taxon>
        <taxon>Arthropoda</taxon>
        <taxon>Crustacea</taxon>
        <taxon>Multicrustacea</taxon>
        <taxon>Malacostraca</taxon>
        <taxon>Eumalacostraca</taxon>
        <taxon>Peracarida</taxon>
        <taxon>Isopoda</taxon>
        <taxon>Oniscidea</taxon>
        <taxon>Crinocheta</taxon>
        <taxon>Armadillidiidae</taxon>
        <taxon>Armadillidium</taxon>
    </lineage>
</organism>
<evidence type="ECO:0000259" key="7">
    <source>
        <dbReference type="PROSITE" id="PS51039"/>
    </source>
</evidence>
<evidence type="ECO:0000256" key="4">
    <source>
        <dbReference type="ARBA" id="ARBA00022833"/>
    </source>
</evidence>
<dbReference type="GO" id="GO:0045047">
    <property type="term" value="P:protein targeting to ER"/>
    <property type="evidence" value="ECO:0007669"/>
    <property type="project" value="TreeGrafter"/>
</dbReference>
<dbReference type="GO" id="GO:0008270">
    <property type="term" value="F:zinc ion binding"/>
    <property type="evidence" value="ECO:0007669"/>
    <property type="project" value="UniProtKB-KW"/>
</dbReference>
<feature type="compositionally biased region" description="Low complexity" evidence="6">
    <location>
        <begin position="166"/>
        <end position="175"/>
    </location>
</feature>
<dbReference type="EMBL" id="SEYY01010950">
    <property type="protein sequence ID" value="KAB7501351.1"/>
    <property type="molecule type" value="Genomic_DNA"/>
</dbReference>
<dbReference type="SMART" id="SM00154">
    <property type="entry name" value="ZnF_AN1"/>
    <property type="match status" value="2"/>
</dbReference>
<name>A0A5N5T478_9CRUS</name>
<keyword evidence="1" id="KW-0479">Metal-binding</keyword>
<feature type="domain" description="AN1-type" evidence="7">
    <location>
        <begin position="4"/>
        <end position="52"/>
    </location>
</feature>
<feature type="domain" description="AN1-type" evidence="7">
    <location>
        <begin position="89"/>
        <end position="137"/>
    </location>
</feature>
<feature type="region of interest" description="Disordered" evidence="6">
    <location>
        <begin position="154"/>
        <end position="177"/>
    </location>
</feature>
<evidence type="ECO:0000256" key="6">
    <source>
        <dbReference type="SAM" id="MobiDB-lite"/>
    </source>
</evidence>
<accession>A0A5N5T478</accession>
<evidence type="ECO:0000256" key="5">
    <source>
        <dbReference type="PROSITE-ProRule" id="PRU00449"/>
    </source>
</evidence>
<evidence type="ECO:0000256" key="2">
    <source>
        <dbReference type="ARBA" id="ARBA00022737"/>
    </source>
</evidence>
<keyword evidence="4" id="KW-0862">Zinc</keyword>
<gene>
    <name evidence="8" type="primary">Zfand2b</name>
    <name evidence="8" type="ORF">Anas_12015</name>
</gene>
<dbReference type="Proteomes" id="UP000326759">
    <property type="component" value="Unassembled WGS sequence"/>
</dbReference>
<dbReference type="GO" id="GO:0005783">
    <property type="term" value="C:endoplasmic reticulum"/>
    <property type="evidence" value="ECO:0007669"/>
    <property type="project" value="TreeGrafter"/>
</dbReference>
<dbReference type="InterPro" id="IPR035896">
    <property type="entry name" value="AN1-like_Znf"/>
</dbReference>
<evidence type="ECO:0000256" key="1">
    <source>
        <dbReference type="ARBA" id="ARBA00022723"/>
    </source>
</evidence>
<dbReference type="Pfam" id="PF01428">
    <property type="entry name" value="zf-AN1"/>
    <property type="match status" value="2"/>
</dbReference>
<dbReference type="Gene3D" id="4.10.1110.10">
    <property type="entry name" value="AN1-like Zinc finger"/>
    <property type="match status" value="2"/>
</dbReference>
<keyword evidence="2" id="KW-0677">Repeat</keyword>
<dbReference type="OrthoDB" id="431929at2759"/>
<dbReference type="InterPro" id="IPR057357">
    <property type="entry name" value="Znf-C2H2_ZFAND2A/B"/>
</dbReference>
<dbReference type="Pfam" id="PF25403">
    <property type="entry name" value="zf-C2H2_ZFAND2"/>
    <property type="match status" value="1"/>
</dbReference>
<dbReference type="AlphaFoldDB" id="A0A5N5T478"/>
<keyword evidence="3 5" id="KW-0863">Zinc-finger</keyword>
<reference evidence="8 9" key="1">
    <citation type="journal article" date="2019" name="PLoS Biol.">
        <title>Sex chromosomes control vertical transmission of feminizing Wolbachia symbionts in an isopod.</title>
        <authorList>
            <person name="Becking T."/>
            <person name="Chebbi M.A."/>
            <person name="Giraud I."/>
            <person name="Moumen B."/>
            <person name="Laverre T."/>
            <person name="Caubet Y."/>
            <person name="Peccoud J."/>
            <person name="Gilbert C."/>
            <person name="Cordaux R."/>
        </authorList>
    </citation>
    <scope>NUCLEOTIDE SEQUENCE [LARGE SCALE GENOMIC DNA]</scope>
    <source>
        <strain evidence="8">ANa2</strain>
        <tissue evidence="8">Whole body excluding digestive tract and cuticle</tissue>
    </source>
</reference>
<protein>
    <submittedName>
        <fullName evidence="8">AN1-type zinc finger protein 2B</fullName>
    </submittedName>
</protein>
<dbReference type="GO" id="GO:0043161">
    <property type="term" value="P:proteasome-mediated ubiquitin-dependent protein catabolic process"/>
    <property type="evidence" value="ECO:0007669"/>
    <property type="project" value="TreeGrafter"/>
</dbReference>
<dbReference type="SUPFAM" id="SSF118310">
    <property type="entry name" value="AN1-like Zinc finger"/>
    <property type="match status" value="2"/>
</dbReference>
<comment type="caution">
    <text evidence="8">The sequence shown here is derived from an EMBL/GenBank/DDBJ whole genome shotgun (WGS) entry which is preliminary data.</text>
</comment>
<evidence type="ECO:0000256" key="3">
    <source>
        <dbReference type="ARBA" id="ARBA00022771"/>
    </source>
</evidence>